<organism evidence="2 3">
    <name type="scientific">Zalerion maritima</name>
    <dbReference type="NCBI Taxonomy" id="339359"/>
    <lineage>
        <taxon>Eukaryota</taxon>
        <taxon>Fungi</taxon>
        <taxon>Dikarya</taxon>
        <taxon>Ascomycota</taxon>
        <taxon>Pezizomycotina</taxon>
        <taxon>Sordariomycetes</taxon>
        <taxon>Lulworthiomycetidae</taxon>
        <taxon>Lulworthiales</taxon>
        <taxon>Lulworthiaceae</taxon>
        <taxon>Zalerion</taxon>
    </lineage>
</organism>
<feature type="compositionally biased region" description="Acidic residues" evidence="1">
    <location>
        <begin position="21"/>
        <end position="30"/>
    </location>
</feature>
<dbReference type="Gene3D" id="3.40.50.150">
    <property type="entry name" value="Vaccinia Virus protein VP39"/>
    <property type="match status" value="1"/>
</dbReference>
<evidence type="ECO:0000313" key="3">
    <source>
        <dbReference type="Proteomes" id="UP001201980"/>
    </source>
</evidence>
<sequence>MASSLKPTDPEPTESIPVDDNALEEEGLPYDDERGPNDEQQNEAVDVNHHWITMIMGDKLHLATIGDYPERILDIGTGTGVWAIDMSDKCPSASIIGTNISPIQPSWVPRK</sequence>
<dbReference type="SUPFAM" id="SSF53335">
    <property type="entry name" value="S-adenosyl-L-methionine-dependent methyltransferases"/>
    <property type="match status" value="1"/>
</dbReference>
<feature type="region of interest" description="Disordered" evidence="1">
    <location>
        <begin position="1"/>
        <end position="41"/>
    </location>
</feature>
<accession>A0AAD5WP40</accession>
<proteinExistence type="predicted"/>
<keyword evidence="3" id="KW-1185">Reference proteome</keyword>
<dbReference type="AlphaFoldDB" id="A0AAD5WP40"/>
<dbReference type="CDD" id="cd02440">
    <property type="entry name" value="AdoMet_MTases"/>
    <property type="match status" value="1"/>
</dbReference>
<gene>
    <name evidence="2" type="ORF">MKZ38_007553</name>
</gene>
<reference evidence="2" key="1">
    <citation type="submission" date="2022-07" db="EMBL/GenBank/DDBJ databases">
        <title>Draft genome sequence of Zalerion maritima ATCC 34329, a (micro)plastics degrading marine fungus.</title>
        <authorList>
            <person name="Paco A."/>
            <person name="Goncalves M.F.M."/>
            <person name="Rocha-Santos T.A.P."/>
            <person name="Alves A."/>
        </authorList>
    </citation>
    <scope>NUCLEOTIDE SEQUENCE</scope>
    <source>
        <strain evidence="2">ATCC 34329</strain>
    </source>
</reference>
<dbReference type="Proteomes" id="UP001201980">
    <property type="component" value="Unassembled WGS sequence"/>
</dbReference>
<comment type="caution">
    <text evidence="2">The sequence shown here is derived from an EMBL/GenBank/DDBJ whole genome shotgun (WGS) entry which is preliminary data.</text>
</comment>
<evidence type="ECO:0000313" key="2">
    <source>
        <dbReference type="EMBL" id="KAJ2894413.1"/>
    </source>
</evidence>
<protein>
    <submittedName>
        <fullName evidence="2">UMTA protein</fullName>
    </submittedName>
</protein>
<name>A0AAD5WP40_9PEZI</name>
<dbReference type="EMBL" id="JAKWBI020000497">
    <property type="protein sequence ID" value="KAJ2894413.1"/>
    <property type="molecule type" value="Genomic_DNA"/>
</dbReference>
<evidence type="ECO:0000256" key="1">
    <source>
        <dbReference type="SAM" id="MobiDB-lite"/>
    </source>
</evidence>
<dbReference type="InterPro" id="IPR029063">
    <property type="entry name" value="SAM-dependent_MTases_sf"/>
</dbReference>